<dbReference type="SMART" id="SM00710">
    <property type="entry name" value="PbH1"/>
    <property type="match status" value="4"/>
</dbReference>
<dbReference type="RefSeq" id="WP_342077877.1">
    <property type="nucleotide sequence ID" value="NZ_CP151767.2"/>
</dbReference>
<dbReference type="AlphaFoldDB" id="A0AAN0MF95"/>
<dbReference type="EMBL" id="CP151767">
    <property type="protein sequence ID" value="WZU68587.1"/>
    <property type="molecule type" value="Genomic_DNA"/>
</dbReference>
<dbReference type="SUPFAM" id="SSF51126">
    <property type="entry name" value="Pectin lyase-like"/>
    <property type="match status" value="1"/>
</dbReference>
<sequence>MTTKLKSTLLAGTTAAIALISSGALAQTDLLVTTTADSGEGSLRAALAAASEASDPARIVVLADGTLNIDTTLSYDGTAPLTVVGMGQTVKTDANATLFAVSQGASIAISDLTFEGPGGYHIQARGDVDGQTAGKGIFVDVRDDQTETVFITLTDVTVKGVANHGIHISDCLLADDCGGGQGGAGDGSPASIHIALTNVEVNDAGNGRFDADGFRVDERGAGDIHFTAYGSLFTGVGADGVELDEGQDGSVIATVVDTAFTNNGGYCDPALLSGNMPEDDEAEFEDGEATVADIPGPVTGSLDDRCFEREVDLYDSGNVEAYEFGIDLDDGIDFDEAGEGNIETVMINSVITGNLDEGVDFDEEDNGDIIVQFINTDASGNTDDGFKMSELDAGDVHGRMVGATAMNNGGKGAVFEEDQDGNLAVTAAYTKTANNDDGDDTGMELLQADDGTGSVSAVASKIADGFDLDGVEQ</sequence>
<feature type="chain" id="PRO_5042871773" description="Right-handed parallel beta-helix repeat-containing protein" evidence="1">
    <location>
        <begin position="27"/>
        <end position="473"/>
    </location>
</feature>
<evidence type="ECO:0000256" key="1">
    <source>
        <dbReference type="SAM" id="SignalP"/>
    </source>
</evidence>
<name>A0AAN0MF95_9RHOB</name>
<accession>A0AAN0MF95</accession>
<protein>
    <recommendedName>
        <fullName evidence="4">Right-handed parallel beta-helix repeat-containing protein</fullName>
    </recommendedName>
</protein>
<evidence type="ECO:0000313" key="2">
    <source>
        <dbReference type="EMBL" id="WZU68587.1"/>
    </source>
</evidence>
<organism evidence="2 3">
    <name type="scientific">Yoonia rhodophyticola</name>
    <dbReference type="NCBI Taxonomy" id="3137370"/>
    <lineage>
        <taxon>Bacteria</taxon>
        <taxon>Pseudomonadati</taxon>
        <taxon>Pseudomonadota</taxon>
        <taxon>Alphaproteobacteria</taxon>
        <taxon>Rhodobacterales</taxon>
        <taxon>Paracoccaceae</taxon>
        <taxon>Yoonia</taxon>
    </lineage>
</organism>
<reference evidence="2 3" key="2">
    <citation type="submission" date="2024-08" db="EMBL/GenBank/DDBJ databases">
        <title>Phylogenomic analyses of a clade within the roseobacter group suggest taxonomic reassignments of species of the genera Aestuariivita, Citreicella, Loktanella, Nautella, Pelagibaca, Ruegeria, Thalassobius, Thiobacimonas and Tropicibacter, and the proposal o.</title>
        <authorList>
            <person name="Jeon C.O."/>
        </authorList>
    </citation>
    <scope>NUCLEOTIDE SEQUENCE [LARGE SCALE GENOMIC DNA]</scope>
    <source>
        <strain evidence="2 3">SS1-5</strain>
    </source>
</reference>
<dbReference type="Proteomes" id="UP001470809">
    <property type="component" value="Chromosome"/>
</dbReference>
<evidence type="ECO:0000313" key="3">
    <source>
        <dbReference type="Proteomes" id="UP001470809"/>
    </source>
</evidence>
<dbReference type="InterPro" id="IPR011050">
    <property type="entry name" value="Pectin_lyase_fold/virulence"/>
</dbReference>
<feature type="signal peptide" evidence="1">
    <location>
        <begin position="1"/>
        <end position="26"/>
    </location>
</feature>
<evidence type="ECO:0008006" key="4">
    <source>
        <dbReference type="Google" id="ProtNLM"/>
    </source>
</evidence>
<reference evidence="3" key="1">
    <citation type="submission" date="2024-04" db="EMBL/GenBank/DDBJ databases">
        <title>Phylogenomic analyses of a clade within the roseobacter group suggest taxonomic reassignments of species of the genera Aestuariivita, Citreicella, Loktanella, Nautella, Pelagibaca, Ruegeria, Thalassobius, Thiobacimonas and Tropicibacter, and the proposal o.</title>
        <authorList>
            <person name="Jeon C.O."/>
        </authorList>
    </citation>
    <scope>NUCLEOTIDE SEQUENCE [LARGE SCALE GENOMIC DNA]</scope>
    <source>
        <strain evidence="3">SS1-5</strain>
    </source>
</reference>
<gene>
    <name evidence="2" type="ORF">AABB31_06775</name>
</gene>
<dbReference type="KEGG" id="yrh:AABB31_06775"/>
<proteinExistence type="predicted"/>
<dbReference type="InterPro" id="IPR006626">
    <property type="entry name" value="PbH1"/>
</dbReference>
<keyword evidence="1" id="KW-0732">Signal</keyword>
<keyword evidence="3" id="KW-1185">Reference proteome</keyword>